<keyword evidence="3 5" id="KW-0067">ATP-binding</keyword>
<evidence type="ECO:0000259" key="4">
    <source>
        <dbReference type="PROSITE" id="PS50893"/>
    </source>
</evidence>
<evidence type="ECO:0000313" key="6">
    <source>
        <dbReference type="Proteomes" id="UP000242972"/>
    </source>
</evidence>
<reference evidence="5 6" key="1">
    <citation type="journal article" date="2014" name="BMC Genomics">
        <title>Comparison of environmental and isolate Sulfobacillus genomes reveals diverse carbon, sulfur, nitrogen, and hydrogen metabolisms.</title>
        <authorList>
            <person name="Justice N.B."/>
            <person name="Norman A."/>
            <person name="Brown C.T."/>
            <person name="Singh A."/>
            <person name="Thomas B.C."/>
            <person name="Banfield J.F."/>
        </authorList>
    </citation>
    <scope>NUCLEOTIDE SEQUENCE [LARGE SCALE GENOMIC DNA]</scope>
    <source>
        <strain evidence="5">AMDSBA4</strain>
    </source>
</reference>
<dbReference type="Pfam" id="PF08352">
    <property type="entry name" value="oligo_HPY"/>
    <property type="match status" value="1"/>
</dbReference>
<keyword evidence="2" id="KW-0547">Nucleotide-binding</keyword>
<gene>
    <name evidence="5" type="ORF">C7B46_02220</name>
</gene>
<dbReference type="GO" id="GO:0055085">
    <property type="term" value="P:transmembrane transport"/>
    <property type="evidence" value="ECO:0007669"/>
    <property type="project" value="UniProtKB-ARBA"/>
</dbReference>
<protein>
    <submittedName>
        <fullName evidence="5">ABC transporter ATP-binding protein</fullName>
    </submittedName>
</protein>
<dbReference type="Gene3D" id="3.40.50.300">
    <property type="entry name" value="P-loop containing nucleotide triphosphate hydrolases"/>
    <property type="match status" value="1"/>
</dbReference>
<organism evidence="5 6">
    <name type="scientific">Sulfobacillus benefaciens</name>
    <dbReference type="NCBI Taxonomy" id="453960"/>
    <lineage>
        <taxon>Bacteria</taxon>
        <taxon>Bacillati</taxon>
        <taxon>Bacillota</taxon>
        <taxon>Clostridia</taxon>
        <taxon>Eubacteriales</taxon>
        <taxon>Clostridiales Family XVII. Incertae Sedis</taxon>
        <taxon>Sulfobacillus</taxon>
    </lineage>
</organism>
<dbReference type="Proteomes" id="UP000242972">
    <property type="component" value="Unassembled WGS sequence"/>
</dbReference>
<dbReference type="PROSITE" id="PS50893">
    <property type="entry name" value="ABC_TRANSPORTER_2"/>
    <property type="match status" value="1"/>
</dbReference>
<dbReference type="PANTHER" id="PTHR43776">
    <property type="entry name" value="TRANSPORT ATP-BINDING PROTEIN"/>
    <property type="match status" value="1"/>
</dbReference>
<evidence type="ECO:0000256" key="1">
    <source>
        <dbReference type="ARBA" id="ARBA00022448"/>
    </source>
</evidence>
<evidence type="ECO:0000313" key="5">
    <source>
        <dbReference type="EMBL" id="PSR34999.1"/>
    </source>
</evidence>
<dbReference type="CDD" id="cd03257">
    <property type="entry name" value="ABC_NikE_OppD_transporters"/>
    <property type="match status" value="1"/>
</dbReference>
<dbReference type="InterPro" id="IPR050319">
    <property type="entry name" value="ABC_transp_ATP-bind"/>
</dbReference>
<dbReference type="GO" id="GO:0016887">
    <property type="term" value="F:ATP hydrolysis activity"/>
    <property type="evidence" value="ECO:0007669"/>
    <property type="project" value="InterPro"/>
</dbReference>
<proteinExistence type="predicted"/>
<keyword evidence="1" id="KW-0813">Transport</keyword>
<sequence length="326" mass="36444">MDSILRLGKVSKTYSRKTNGHEQKIYAARRVSFELQTQHIMALVGESGSGKSTIAKLITGVEHADSGVIEFEGKTLSAWRRGHLAEYRRNVQMVFQDPYAALNPLNTVRYTISRPLVNYRKLHGESLHNEIQRLLEVVHLTPVNEFIDKLPFELSGGQLQRVVTARAVASNPKLIVADEPVSMLDVSIRAEILRLIEELRSKQGVTFLYITHDLISARMLADEIVVLYRGTVVETGNARAVAKNPLHPYTQLLLQSIPNPWATEEQPMALGILDRTSDDGGCVFRARCPYAMEVCHQGVPELTNAESDHLVACFLHHDATTQMAVQ</sequence>
<dbReference type="GO" id="GO:0005524">
    <property type="term" value="F:ATP binding"/>
    <property type="evidence" value="ECO:0007669"/>
    <property type="project" value="UniProtKB-KW"/>
</dbReference>
<dbReference type="EMBL" id="PXYW01000004">
    <property type="protein sequence ID" value="PSR34999.1"/>
    <property type="molecule type" value="Genomic_DNA"/>
</dbReference>
<dbReference type="SUPFAM" id="SSF52540">
    <property type="entry name" value="P-loop containing nucleoside triphosphate hydrolases"/>
    <property type="match status" value="1"/>
</dbReference>
<evidence type="ECO:0000256" key="2">
    <source>
        <dbReference type="ARBA" id="ARBA00022741"/>
    </source>
</evidence>
<dbReference type="Pfam" id="PF00005">
    <property type="entry name" value="ABC_tran"/>
    <property type="match status" value="1"/>
</dbReference>
<evidence type="ECO:0000256" key="3">
    <source>
        <dbReference type="ARBA" id="ARBA00022840"/>
    </source>
</evidence>
<comment type="caution">
    <text evidence="5">The sequence shown here is derived from an EMBL/GenBank/DDBJ whole genome shotgun (WGS) entry which is preliminary data.</text>
</comment>
<feature type="domain" description="ABC transporter" evidence="4">
    <location>
        <begin position="5"/>
        <end position="254"/>
    </location>
</feature>
<dbReference type="InterPro" id="IPR003439">
    <property type="entry name" value="ABC_transporter-like_ATP-bd"/>
</dbReference>
<dbReference type="SMART" id="SM00382">
    <property type="entry name" value="AAA"/>
    <property type="match status" value="1"/>
</dbReference>
<dbReference type="InterPro" id="IPR013563">
    <property type="entry name" value="Oligopep_ABC_C"/>
</dbReference>
<name>A0A2T2XKI0_9FIRM</name>
<dbReference type="GO" id="GO:0015833">
    <property type="term" value="P:peptide transport"/>
    <property type="evidence" value="ECO:0007669"/>
    <property type="project" value="InterPro"/>
</dbReference>
<dbReference type="PANTHER" id="PTHR43776:SF8">
    <property type="entry name" value="ABC TRANSPORTER, ATP-BINDING PROTEIN"/>
    <property type="match status" value="1"/>
</dbReference>
<dbReference type="AlphaFoldDB" id="A0A2T2XKI0"/>
<dbReference type="NCBIfam" id="TIGR01727">
    <property type="entry name" value="oligo_HPY"/>
    <property type="match status" value="1"/>
</dbReference>
<dbReference type="InterPro" id="IPR027417">
    <property type="entry name" value="P-loop_NTPase"/>
</dbReference>
<accession>A0A2T2XKI0</accession>
<dbReference type="InterPro" id="IPR003593">
    <property type="entry name" value="AAA+_ATPase"/>
</dbReference>